<proteinExistence type="predicted"/>
<protein>
    <submittedName>
        <fullName evidence="1">Uncharacterized protein</fullName>
    </submittedName>
</protein>
<reference evidence="1" key="1">
    <citation type="journal article" date="2020" name="Stud. Mycol.">
        <title>101 Dothideomycetes genomes: a test case for predicting lifestyles and emergence of pathogens.</title>
        <authorList>
            <person name="Haridas S."/>
            <person name="Albert R."/>
            <person name="Binder M."/>
            <person name="Bloem J."/>
            <person name="Labutti K."/>
            <person name="Salamov A."/>
            <person name="Andreopoulos B."/>
            <person name="Baker S."/>
            <person name="Barry K."/>
            <person name="Bills G."/>
            <person name="Bluhm B."/>
            <person name="Cannon C."/>
            <person name="Castanera R."/>
            <person name="Culley D."/>
            <person name="Daum C."/>
            <person name="Ezra D."/>
            <person name="Gonzalez J."/>
            <person name="Henrissat B."/>
            <person name="Kuo A."/>
            <person name="Liang C."/>
            <person name="Lipzen A."/>
            <person name="Lutzoni F."/>
            <person name="Magnuson J."/>
            <person name="Mondo S."/>
            <person name="Nolan M."/>
            <person name="Ohm R."/>
            <person name="Pangilinan J."/>
            <person name="Park H.-J."/>
            <person name="Ramirez L."/>
            <person name="Alfaro M."/>
            <person name="Sun H."/>
            <person name="Tritt A."/>
            <person name="Yoshinaga Y."/>
            <person name="Zwiers L.-H."/>
            <person name="Turgeon B."/>
            <person name="Goodwin S."/>
            <person name="Spatafora J."/>
            <person name="Crous P."/>
            <person name="Grigoriev I."/>
        </authorList>
    </citation>
    <scope>NUCLEOTIDE SEQUENCE</scope>
    <source>
        <strain evidence="1">CBS 116005</strain>
    </source>
</reference>
<sequence length="122" mass="13529">MRPDLSWTAREPFTGTICLVLPVSAALYEQRAMAHHVLCATGNDGFVLSRTQCCGILPTTNLYVINSSGVRVKEPDFCNVHLVYVVHRQVKWSTKVPSTKSTSDESSINFFMGLINGLRAVR</sequence>
<evidence type="ECO:0000313" key="1">
    <source>
        <dbReference type="EMBL" id="KAF2773583.1"/>
    </source>
</evidence>
<accession>A0A6G1LKU7</accession>
<organism evidence="1 2">
    <name type="scientific">Teratosphaeria nubilosa</name>
    <dbReference type="NCBI Taxonomy" id="161662"/>
    <lineage>
        <taxon>Eukaryota</taxon>
        <taxon>Fungi</taxon>
        <taxon>Dikarya</taxon>
        <taxon>Ascomycota</taxon>
        <taxon>Pezizomycotina</taxon>
        <taxon>Dothideomycetes</taxon>
        <taxon>Dothideomycetidae</taxon>
        <taxon>Mycosphaerellales</taxon>
        <taxon>Teratosphaeriaceae</taxon>
        <taxon>Teratosphaeria</taxon>
    </lineage>
</organism>
<name>A0A6G1LKU7_9PEZI</name>
<dbReference type="Proteomes" id="UP000799436">
    <property type="component" value="Unassembled WGS sequence"/>
</dbReference>
<dbReference type="EMBL" id="ML995810">
    <property type="protein sequence ID" value="KAF2773583.1"/>
    <property type="molecule type" value="Genomic_DNA"/>
</dbReference>
<dbReference type="AlphaFoldDB" id="A0A6G1LKU7"/>
<keyword evidence="2" id="KW-1185">Reference proteome</keyword>
<evidence type="ECO:0000313" key="2">
    <source>
        <dbReference type="Proteomes" id="UP000799436"/>
    </source>
</evidence>
<gene>
    <name evidence="1" type="ORF">EJ03DRAFT_101795</name>
</gene>